<dbReference type="STRING" id="337097.BHF71_10195"/>
<dbReference type="EMBL" id="MIJF01000036">
    <property type="protein sequence ID" value="OEF99021.1"/>
    <property type="molecule type" value="Genomic_DNA"/>
</dbReference>
<dbReference type="SMART" id="SM00914">
    <property type="entry name" value="IDEAL"/>
    <property type="match status" value="1"/>
</dbReference>
<dbReference type="Pfam" id="PF08858">
    <property type="entry name" value="IDEAL"/>
    <property type="match status" value="1"/>
</dbReference>
<proteinExistence type="predicted"/>
<dbReference type="InterPro" id="IPR038091">
    <property type="entry name" value="UPF0302_N_sf"/>
</dbReference>
<name>A0A1D2YTN8_9BACI</name>
<dbReference type="Gene3D" id="3.40.1530.30">
    <property type="entry name" value="Uncharacterised family UPF0302, N-terminal domain"/>
    <property type="match status" value="1"/>
</dbReference>
<dbReference type="OrthoDB" id="2155814at2"/>
<keyword evidence="3" id="KW-1185">Reference proteome</keyword>
<reference evidence="2 3" key="1">
    <citation type="submission" date="2016-09" db="EMBL/GenBank/DDBJ databases">
        <title>Draft genome sequence for the type strain of Vulcanibacillus modesticaldus BR, a strictly anaerobic, moderately thermophilic, and nitrate-reducing bacterium from deep sea-hydrothermal vents of the Mid-Atlantic Ridge.</title>
        <authorList>
            <person name="Abin C.A."/>
            <person name="Hollibaugh J.T."/>
        </authorList>
    </citation>
    <scope>NUCLEOTIDE SEQUENCE [LARGE SCALE GENOMIC DNA]</scope>
    <source>
        <strain evidence="2 3">BR</strain>
    </source>
</reference>
<evidence type="ECO:0000313" key="3">
    <source>
        <dbReference type="Proteomes" id="UP000243739"/>
    </source>
</evidence>
<evidence type="ECO:0000313" key="2">
    <source>
        <dbReference type="EMBL" id="OEF99021.1"/>
    </source>
</evidence>
<protein>
    <submittedName>
        <fullName evidence="2">IDEAL domain protein</fullName>
    </submittedName>
</protein>
<dbReference type="InterPro" id="IPR014957">
    <property type="entry name" value="IDEAL_dom"/>
</dbReference>
<gene>
    <name evidence="2" type="ORF">BHF71_10195</name>
</gene>
<dbReference type="InterPro" id="IPR011188">
    <property type="entry name" value="UPF0302"/>
</dbReference>
<dbReference type="NCBIfam" id="NF002965">
    <property type="entry name" value="PRK03636.1"/>
    <property type="match status" value="1"/>
</dbReference>
<sequence>MISVSDKKEFIKWFLNTYTLAKREVAWFMTYLSSSDKLLEKVHFVKDIVGLPKAIMMSTECVTMTPFKFYKNNRVTPDVETAFLDIRSNPEEDVYIGLFFKDRETSPEYAAVLEVNPMGKQNLVKDNFLELLAELVLDQAVREFNKERLYEAIDVALVNGDRKRFIELTNQLNMLLKMEDNG</sequence>
<dbReference type="InterPro" id="IPR027393">
    <property type="entry name" value="Virus_scaffolding_prot_C"/>
</dbReference>
<dbReference type="Pfam" id="PF08864">
    <property type="entry name" value="UPF0302"/>
    <property type="match status" value="1"/>
</dbReference>
<dbReference type="InterPro" id="IPR014963">
    <property type="entry name" value="UPF0302_N"/>
</dbReference>
<dbReference type="Gene3D" id="4.10.810.10">
    <property type="entry name" value="Virus Scaffolding Protein, Chain A"/>
    <property type="match status" value="1"/>
</dbReference>
<comment type="caution">
    <text evidence="2">The sequence shown here is derived from an EMBL/GenBank/DDBJ whole genome shotgun (WGS) entry which is preliminary data.</text>
</comment>
<dbReference type="PIRSF" id="PIRSF007165">
    <property type="entry name" value="UCP007165"/>
    <property type="match status" value="1"/>
</dbReference>
<dbReference type="Proteomes" id="UP000243739">
    <property type="component" value="Unassembled WGS sequence"/>
</dbReference>
<dbReference type="RefSeq" id="WP_069657104.1">
    <property type="nucleotide sequence ID" value="NZ_MIJF01000036.1"/>
</dbReference>
<feature type="domain" description="IDEAL" evidence="1">
    <location>
        <begin position="136"/>
        <end position="172"/>
    </location>
</feature>
<organism evidence="2 3">
    <name type="scientific">Vulcanibacillus modesticaldus</name>
    <dbReference type="NCBI Taxonomy" id="337097"/>
    <lineage>
        <taxon>Bacteria</taxon>
        <taxon>Bacillati</taxon>
        <taxon>Bacillota</taxon>
        <taxon>Bacilli</taxon>
        <taxon>Bacillales</taxon>
        <taxon>Bacillaceae</taxon>
        <taxon>Vulcanibacillus</taxon>
    </lineage>
</organism>
<evidence type="ECO:0000259" key="1">
    <source>
        <dbReference type="SMART" id="SM00914"/>
    </source>
</evidence>
<dbReference type="AlphaFoldDB" id="A0A1D2YTN8"/>
<accession>A0A1D2YTN8</accession>